<dbReference type="GO" id="GO:0031267">
    <property type="term" value="F:small GTPase binding"/>
    <property type="evidence" value="ECO:0007669"/>
    <property type="project" value="TreeGrafter"/>
</dbReference>
<sequence length="357" mass="42958">MTKIEIERDKKWMKMLTHWNPKRPNEKLRKRVFKGIPNKVRWLAWKKLLNIEDTMDKNKEWARKYSTEARQIDSDVNRQFREHTMYRQRYGIKQKSLFNILNAYSVYNPELGYCQGMAGVAGVLLLYMDEEEAFWSLNTLMIDKKFEMHGLFVEGFPKLTRLLEHHDRICAKLLRKLHQHFLKHNVDSILYSLKWFFVIFVERVPFSLSLRIWDIYLMDGEPVVVAMAFTILWLHRNELLRCKDMDTIIEYLQVKLYKDFGYSDDFVIETLESTMRNLRRHKLHLPPAPKKNEKPVRPLGQLNEQKLDFNKTVGHRRIDFSENERESFEIVKTRNRVHRSSPYSSTPRRIGVAEFFI</sequence>
<dbReference type="InterPro" id="IPR035969">
    <property type="entry name" value="Rab-GAP_TBC_sf"/>
</dbReference>
<dbReference type="EnsemblMetazoa" id="MESCA005502-RA">
    <property type="protein sequence ID" value="MESCA005502-PA"/>
    <property type="gene ID" value="MESCA005502"/>
</dbReference>
<feature type="domain" description="Rab-GAP TBC" evidence="1">
    <location>
        <begin position="35"/>
        <end position="220"/>
    </location>
</feature>
<evidence type="ECO:0000259" key="1">
    <source>
        <dbReference type="PROSITE" id="PS50086"/>
    </source>
</evidence>
<reference evidence="3" key="1">
    <citation type="submission" date="2013-02" db="EMBL/GenBank/DDBJ databases">
        <authorList>
            <person name="Hughes D."/>
        </authorList>
    </citation>
    <scope>NUCLEOTIDE SEQUENCE</scope>
    <source>
        <strain>Durham</strain>
        <strain evidence="3">NC isolate 2 -- Noor lab</strain>
    </source>
</reference>
<dbReference type="PANTHER" id="PTHR47219:SF25">
    <property type="entry name" value="RAB-GAP TBC DOMAIN-CONTAINING PROTEIN"/>
    <property type="match status" value="1"/>
</dbReference>
<dbReference type="EMBL" id="CAQQ02174420">
    <property type="status" value="NOT_ANNOTATED_CDS"/>
    <property type="molecule type" value="Genomic_DNA"/>
</dbReference>
<name>T1GPH2_MEGSC</name>
<dbReference type="OMA" id="MYFNEED"/>
<accession>T1GPH2</accession>
<keyword evidence="3" id="KW-1185">Reference proteome</keyword>
<dbReference type="EMBL" id="CAQQ02174418">
    <property type="status" value="NOT_ANNOTATED_CDS"/>
    <property type="molecule type" value="Genomic_DNA"/>
</dbReference>
<evidence type="ECO:0000313" key="2">
    <source>
        <dbReference type="EnsemblMetazoa" id="MESCA005502-PA"/>
    </source>
</evidence>
<dbReference type="SMART" id="SM00164">
    <property type="entry name" value="TBC"/>
    <property type="match status" value="1"/>
</dbReference>
<dbReference type="STRING" id="36166.T1GPH2"/>
<dbReference type="Gene3D" id="1.10.472.80">
    <property type="entry name" value="Ypt/Rab-GAP domain of gyp1p, domain 3"/>
    <property type="match status" value="1"/>
</dbReference>
<organism evidence="2 3">
    <name type="scientific">Megaselia scalaris</name>
    <name type="common">Humpbacked fly</name>
    <name type="synonym">Phora scalaris</name>
    <dbReference type="NCBI Taxonomy" id="36166"/>
    <lineage>
        <taxon>Eukaryota</taxon>
        <taxon>Metazoa</taxon>
        <taxon>Ecdysozoa</taxon>
        <taxon>Arthropoda</taxon>
        <taxon>Hexapoda</taxon>
        <taxon>Insecta</taxon>
        <taxon>Pterygota</taxon>
        <taxon>Neoptera</taxon>
        <taxon>Endopterygota</taxon>
        <taxon>Diptera</taxon>
        <taxon>Brachycera</taxon>
        <taxon>Muscomorpha</taxon>
        <taxon>Platypezoidea</taxon>
        <taxon>Phoridae</taxon>
        <taxon>Megaseliini</taxon>
        <taxon>Megaselia</taxon>
    </lineage>
</organism>
<dbReference type="Pfam" id="PF00566">
    <property type="entry name" value="RabGAP-TBC"/>
    <property type="match status" value="1"/>
</dbReference>
<proteinExistence type="predicted"/>
<dbReference type="GO" id="GO:0005096">
    <property type="term" value="F:GTPase activator activity"/>
    <property type="evidence" value="ECO:0007669"/>
    <property type="project" value="TreeGrafter"/>
</dbReference>
<dbReference type="InterPro" id="IPR000195">
    <property type="entry name" value="Rab-GAP-TBC_dom"/>
</dbReference>
<dbReference type="PANTHER" id="PTHR47219">
    <property type="entry name" value="RAB GTPASE-ACTIVATING PROTEIN 1-LIKE"/>
    <property type="match status" value="1"/>
</dbReference>
<dbReference type="AlphaFoldDB" id="T1GPH2"/>
<protein>
    <recommendedName>
        <fullName evidence="1">Rab-GAP TBC domain-containing protein</fullName>
    </recommendedName>
</protein>
<dbReference type="InterPro" id="IPR050302">
    <property type="entry name" value="Rab_GAP_TBC_domain"/>
</dbReference>
<dbReference type="FunFam" id="1.10.472.80:FF:000019">
    <property type="entry name" value="USP6 N-terminal like"/>
    <property type="match status" value="1"/>
</dbReference>
<evidence type="ECO:0000313" key="3">
    <source>
        <dbReference type="Proteomes" id="UP000015102"/>
    </source>
</evidence>
<reference evidence="2" key="2">
    <citation type="submission" date="2015-06" db="UniProtKB">
        <authorList>
            <consortium name="EnsemblMetazoa"/>
        </authorList>
    </citation>
    <scope>IDENTIFICATION</scope>
</reference>
<dbReference type="FunFam" id="1.10.8.270:FF:000016">
    <property type="entry name" value="TBC1 domain family member 2A"/>
    <property type="match status" value="1"/>
</dbReference>
<dbReference type="Proteomes" id="UP000015102">
    <property type="component" value="Unassembled WGS sequence"/>
</dbReference>
<dbReference type="HOGENOM" id="CLU_005350_10_0_1"/>
<dbReference type="SUPFAM" id="SSF47923">
    <property type="entry name" value="Ypt/Rab-GAP domain of gyp1p"/>
    <property type="match status" value="2"/>
</dbReference>
<dbReference type="PROSITE" id="PS50086">
    <property type="entry name" value="TBC_RABGAP"/>
    <property type="match status" value="1"/>
</dbReference>
<dbReference type="Gene3D" id="1.10.8.270">
    <property type="entry name" value="putative rabgap domain of human tbc1 domain family member 14 like domains"/>
    <property type="match status" value="1"/>
</dbReference>
<dbReference type="EMBL" id="CAQQ02174419">
    <property type="status" value="NOT_ANNOTATED_CDS"/>
    <property type="molecule type" value="Genomic_DNA"/>
</dbReference>